<evidence type="ECO:0000256" key="2">
    <source>
        <dbReference type="ARBA" id="ARBA00022801"/>
    </source>
</evidence>
<evidence type="ECO:0000313" key="5">
    <source>
        <dbReference type="Proteomes" id="UP000221011"/>
    </source>
</evidence>
<dbReference type="PANTHER" id="PTHR11487:SF0">
    <property type="entry name" value="S-ACYL FATTY ACID SYNTHASE THIOESTERASE, MEDIUM CHAIN"/>
    <property type="match status" value="1"/>
</dbReference>
<dbReference type="RefSeq" id="WP_098246721.1">
    <property type="nucleotide sequence ID" value="NZ_CP022685.1"/>
</dbReference>
<dbReference type="Gene3D" id="3.40.50.1820">
    <property type="entry name" value="alpha/beta hydrolase"/>
    <property type="match status" value="1"/>
</dbReference>
<dbReference type="SUPFAM" id="SSF53474">
    <property type="entry name" value="alpha/beta-Hydrolases"/>
    <property type="match status" value="1"/>
</dbReference>
<dbReference type="Proteomes" id="UP000221011">
    <property type="component" value="Chromosome"/>
</dbReference>
<evidence type="ECO:0000256" key="1">
    <source>
        <dbReference type="ARBA" id="ARBA00007169"/>
    </source>
</evidence>
<accession>A0A291QMA2</accession>
<dbReference type="InterPro" id="IPR029058">
    <property type="entry name" value="AB_hydrolase_fold"/>
</dbReference>
<keyword evidence="5" id="KW-1185">Reference proteome</keyword>
<dbReference type="GO" id="GO:0008610">
    <property type="term" value="P:lipid biosynthetic process"/>
    <property type="evidence" value="ECO:0007669"/>
    <property type="project" value="TreeGrafter"/>
</dbReference>
<organism evidence="4 5">
    <name type="scientific">Streptomyces formicae</name>
    <dbReference type="NCBI Taxonomy" id="1616117"/>
    <lineage>
        <taxon>Bacteria</taxon>
        <taxon>Bacillati</taxon>
        <taxon>Actinomycetota</taxon>
        <taxon>Actinomycetes</taxon>
        <taxon>Kitasatosporales</taxon>
        <taxon>Streptomycetaceae</taxon>
        <taxon>Streptomyces</taxon>
    </lineage>
</organism>
<dbReference type="GO" id="GO:0016787">
    <property type="term" value="F:hydrolase activity"/>
    <property type="evidence" value="ECO:0007669"/>
    <property type="project" value="UniProtKB-KW"/>
</dbReference>
<reference evidence="4 5" key="1">
    <citation type="submission" date="2017-08" db="EMBL/GenBank/DDBJ databases">
        <title>Complete Genome Sequence of Streptomyces formicae KY5, the formicamycin producer.</title>
        <authorList>
            <person name="Holmes N.A."/>
            <person name="Devine R."/>
            <person name="Qin Z."/>
            <person name="Seipke R.F."/>
            <person name="Wilkinson B."/>
            <person name="Hutchings M.I."/>
        </authorList>
    </citation>
    <scope>NUCLEOTIDE SEQUENCE [LARGE SCALE GENOMIC DNA]</scope>
    <source>
        <strain evidence="4 5">KY5</strain>
    </source>
</reference>
<comment type="similarity">
    <text evidence="1">Belongs to the thioesterase family.</text>
</comment>
<dbReference type="AlphaFoldDB" id="A0A291QMA2"/>
<proteinExistence type="inferred from homology"/>
<dbReference type="InterPro" id="IPR001031">
    <property type="entry name" value="Thioesterase"/>
</dbReference>
<keyword evidence="2" id="KW-0378">Hydrolase</keyword>
<evidence type="ECO:0000259" key="3">
    <source>
        <dbReference type="SMART" id="SM00824"/>
    </source>
</evidence>
<gene>
    <name evidence="4" type="ORF">KY5_7833c</name>
</gene>
<feature type="domain" description="Thioesterase TesA-like" evidence="3">
    <location>
        <begin position="26"/>
        <end position="249"/>
    </location>
</feature>
<dbReference type="InterPro" id="IPR012223">
    <property type="entry name" value="TEII"/>
</dbReference>
<dbReference type="PANTHER" id="PTHR11487">
    <property type="entry name" value="THIOESTERASE"/>
    <property type="match status" value="1"/>
</dbReference>
<dbReference type="KEGG" id="sfk:KY5_7833c"/>
<dbReference type="InterPro" id="IPR020802">
    <property type="entry name" value="TesA-like"/>
</dbReference>
<evidence type="ECO:0000313" key="4">
    <source>
        <dbReference type="EMBL" id="ATL32851.1"/>
    </source>
</evidence>
<sequence>MHEADRANDLWARRFHPVADADSRVVFFPHAGGSAPFFHPFSTMLATRGIDVLSLQYPGRQERREEPAVDSLPELVDRIFTALRIWQDRPLVLMGHSMGAVLAHEVARKLEQSAQGGPLGLIVSGRRAPSVYREENAHKLDDAAFVAEIRSLSGTAAPLLEDAELLRMILPALRADYKAVETHVPDPLPLLRCPVGVVTGESDPRVSPEEARAWEKHTTSSLHYRSFTGGHFFLNDHRSAVCDTIVEFVGAFGKEAAAAR</sequence>
<dbReference type="EMBL" id="CP022685">
    <property type="protein sequence ID" value="ATL32851.1"/>
    <property type="molecule type" value="Genomic_DNA"/>
</dbReference>
<name>A0A291QMA2_9ACTN</name>
<dbReference type="SMART" id="SM00824">
    <property type="entry name" value="PKS_TE"/>
    <property type="match status" value="1"/>
</dbReference>
<protein>
    <submittedName>
        <fullName evidence="4">Thioesterase in siderophore biosynthesis gene cluster</fullName>
    </submittedName>
</protein>
<dbReference type="Pfam" id="PF00975">
    <property type="entry name" value="Thioesterase"/>
    <property type="match status" value="1"/>
</dbReference>